<proteinExistence type="predicted"/>
<sequence length="120" mass="13781">MNEISGSSIFLYSFVAWSVVSLVCMFVNLFILKKALTFRGYSIREMDLTYRKGIILTKYTTLPYSKIQQVNVKQGLFSRIFGFFTIELQDGSQLSEGVVIRGLSMESAEKLRDFIMTKIH</sequence>
<keyword evidence="1" id="KW-0472">Membrane</keyword>
<dbReference type="InterPro" id="IPR005182">
    <property type="entry name" value="YdbS-like_PH"/>
</dbReference>
<reference evidence="4" key="1">
    <citation type="journal article" date="2019" name="Int. J. Syst. Evol. Microbiol.">
        <title>The Global Catalogue of Microorganisms (GCM) 10K type strain sequencing project: providing services to taxonomists for standard genome sequencing and annotation.</title>
        <authorList>
            <consortium name="The Broad Institute Genomics Platform"/>
            <consortium name="The Broad Institute Genome Sequencing Center for Infectious Disease"/>
            <person name="Wu L."/>
            <person name="Ma J."/>
        </authorList>
    </citation>
    <scope>NUCLEOTIDE SEQUENCE [LARGE SCALE GENOMIC DNA]</scope>
    <source>
        <strain evidence="4">CGMCC 4.7357</strain>
    </source>
</reference>
<organism evidence="3 4">
    <name type="scientific">Falsiporphyromonas endometrii</name>
    <dbReference type="NCBI Taxonomy" id="1387297"/>
    <lineage>
        <taxon>Bacteria</taxon>
        <taxon>Pseudomonadati</taxon>
        <taxon>Bacteroidota</taxon>
        <taxon>Bacteroidia</taxon>
        <taxon>Bacteroidales</taxon>
        <taxon>Porphyromonadaceae</taxon>
        <taxon>Falsiporphyromonas</taxon>
    </lineage>
</organism>
<accession>A0ABV9K524</accession>
<dbReference type="Proteomes" id="UP001596020">
    <property type="component" value="Unassembled WGS sequence"/>
</dbReference>
<gene>
    <name evidence="3" type="ORF">ACFO3G_00260</name>
</gene>
<name>A0ABV9K524_9PORP</name>
<keyword evidence="1" id="KW-1133">Transmembrane helix</keyword>
<dbReference type="PANTHER" id="PTHR34473">
    <property type="entry name" value="UPF0699 TRANSMEMBRANE PROTEIN YDBS"/>
    <property type="match status" value="1"/>
</dbReference>
<dbReference type="PANTHER" id="PTHR34473:SF2">
    <property type="entry name" value="UPF0699 TRANSMEMBRANE PROTEIN YDBT"/>
    <property type="match status" value="1"/>
</dbReference>
<feature type="domain" description="YdbS-like PH" evidence="2">
    <location>
        <begin position="39"/>
        <end position="115"/>
    </location>
</feature>
<evidence type="ECO:0000256" key="1">
    <source>
        <dbReference type="SAM" id="Phobius"/>
    </source>
</evidence>
<keyword evidence="4" id="KW-1185">Reference proteome</keyword>
<protein>
    <submittedName>
        <fullName evidence="3">PH domain-containing protein</fullName>
    </submittedName>
</protein>
<evidence type="ECO:0000313" key="4">
    <source>
        <dbReference type="Proteomes" id="UP001596020"/>
    </source>
</evidence>
<dbReference type="RefSeq" id="WP_380076863.1">
    <property type="nucleotide sequence ID" value="NZ_JBHSGO010000004.1"/>
</dbReference>
<comment type="caution">
    <text evidence="3">The sequence shown here is derived from an EMBL/GenBank/DDBJ whole genome shotgun (WGS) entry which is preliminary data.</text>
</comment>
<feature type="transmembrane region" description="Helical" evidence="1">
    <location>
        <begin position="12"/>
        <end position="32"/>
    </location>
</feature>
<keyword evidence="1" id="KW-0812">Transmembrane</keyword>
<dbReference type="Pfam" id="PF03703">
    <property type="entry name" value="bPH_2"/>
    <property type="match status" value="1"/>
</dbReference>
<evidence type="ECO:0000313" key="3">
    <source>
        <dbReference type="EMBL" id="MFC4665069.1"/>
    </source>
</evidence>
<dbReference type="EMBL" id="JBHSGO010000004">
    <property type="protein sequence ID" value="MFC4665069.1"/>
    <property type="molecule type" value="Genomic_DNA"/>
</dbReference>
<evidence type="ECO:0000259" key="2">
    <source>
        <dbReference type="Pfam" id="PF03703"/>
    </source>
</evidence>